<evidence type="ECO:0000313" key="5">
    <source>
        <dbReference type="Proteomes" id="UP001220324"/>
    </source>
</evidence>
<evidence type="ECO:0000256" key="2">
    <source>
        <dbReference type="ARBA" id="ARBA00022679"/>
    </source>
</evidence>
<name>A0AAD6D5X3_9EURO</name>
<dbReference type="AlphaFoldDB" id="A0AAD6D5X3"/>
<comment type="caution">
    <text evidence="4">The sequence shown here is derived from an EMBL/GenBank/DDBJ whole genome shotgun (WGS) entry which is preliminary data.</text>
</comment>
<dbReference type="SFLD" id="SFLDG01162">
    <property type="entry name" value="I"/>
    <property type="match status" value="1"/>
</dbReference>
<dbReference type="PANTHER" id="PTHR40627">
    <property type="entry name" value="INDOLE PRENYLTRANSFERASE TDIB-RELATED"/>
    <property type="match status" value="1"/>
</dbReference>
<comment type="similarity">
    <text evidence="1">Belongs to the tryptophan dimethylallyltransferase family.</text>
</comment>
<keyword evidence="2" id="KW-0808">Transferase</keyword>
<dbReference type="Pfam" id="PF11991">
    <property type="entry name" value="Trp_DMAT"/>
    <property type="match status" value="1"/>
</dbReference>
<evidence type="ECO:0000313" key="4">
    <source>
        <dbReference type="EMBL" id="KAJ5556507.1"/>
    </source>
</evidence>
<dbReference type="PANTHER" id="PTHR40627:SF3">
    <property type="entry name" value="PRENYLTRANSFERASE ASQH2-RELATED"/>
    <property type="match status" value="1"/>
</dbReference>
<feature type="binding site" evidence="3">
    <location>
        <position position="277"/>
    </location>
    <ligand>
        <name>dimethylallyl diphosphate</name>
        <dbReference type="ChEBI" id="CHEBI:57623"/>
    </ligand>
</feature>
<dbReference type="InterPro" id="IPR012148">
    <property type="entry name" value="ABBA_DMATS-like"/>
</dbReference>
<accession>A0AAD6D5X3</accession>
<dbReference type="InterPro" id="IPR033964">
    <property type="entry name" value="ABBA"/>
</dbReference>
<feature type="binding site" evidence="3">
    <location>
        <position position="279"/>
    </location>
    <ligand>
        <name>dimethylallyl diphosphate</name>
        <dbReference type="ChEBI" id="CHEBI:57623"/>
    </ligand>
</feature>
<dbReference type="EMBL" id="JAQIZZ010000001">
    <property type="protein sequence ID" value="KAJ5556507.1"/>
    <property type="molecule type" value="Genomic_DNA"/>
</dbReference>
<organism evidence="4 5">
    <name type="scientific">Penicillium frequentans</name>
    <dbReference type="NCBI Taxonomy" id="3151616"/>
    <lineage>
        <taxon>Eukaryota</taxon>
        <taxon>Fungi</taxon>
        <taxon>Dikarya</taxon>
        <taxon>Ascomycota</taxon>
        <taxon>Pezizomycotina</taxon>
        <taxon>Eurotiomycetes</taxon>
        <taxon>Eurotiomycetidae</taxon>
        <taxon>Eurotiales</taxon>
        <taxon>Aspergillaceae</taxon>
        <taxon>Penicillium</taxon>
    </lineage>
</organism>
<protein>
    <submittedName>
        <fullName evidence="4">Aromatic prenyltransferase</fullName>
    </submittedName>
</protein>
<proteinExistence type="inferred from homology"/>
<dbReference type="InterPro" id="IPR017795">
    <property type="entry name" value="ABBA_NscD-like"/>
</dbReference>
<dbReference type="GO" id="GO:0009820">
    <property type="term" value="P:alkaloid metabolic process"/>
    <property type="evidence" value="ECO:0007669"/>
    <property type="project" value="InterPro"/>
</dbReference>
<sequence>MTQDSQLPIPSQPALIVCKSPEQPWEVLYRTLPFSSSEQRVWWENCASLINEYLRNTGYTTGSQYRHLLLFYAHFLPQLGPLPNKAWDNLRWRSFVNPFGPPMEFSINYQGGARRKFRMYFDPMGSSPSDTETKDTTEFLAVRTILHRMKQFQSDIDLTWFDHFDREIGVSNQEAYQHGNISQGCLPFDSQRCLGVDLLEESVLAKVYFSPLRKSLAMRSDPARVMFDAISKLDHARNIAVALTKLRTYISSVRTQLMDPEIFCGFDCNDPERSRLKIYIGWSDMCLQDVRDCWTLGGRVKGQEIERGLDLVEQMWRFMYPNSRADNEKQPLTMVWNWELTPHDPNPAPKAYFGFPEQSDDFASGVLTELFTYLGWHDHTATHQVMMKSLRTRSANYFNSIFKGITRISIAYSQKSGPYISVYSGPIQDTKYSYPECSESFSNSNLAG</sequence>
<dbReference type="CDD" id="cd13929">
    <property type="entry name" value="PT-DMATS_CymD"/>
    <property type="match status" value="1"/>
</dbReference>
<feature type="binding site" evidence="3">
    <location>
        <position position="118"/>
    </location>
    <ligand>
        <name>dimethylallyl diphosphate</name>
        <dbReference type="ChEBI" id="CHEBI:57623"/>
    </ligand>
</feature>
<evidence type="ECO:0000256" key="1">
    <source>
        <dbReference type="ARBA" id="ARBA00010209"/>
    </source>
</evidence>
<dbReference type="GO" id="GO:0016765">
    <property type="term" value="F:transferase activity, transferring alkyl or aryl (other than methyl) groups"/>
    <property type="evidence" value="ECO:0007669"/>
    <property type="project" value="InterPro"/>
</dbReference>
<reference evidence="4 5" key="1">
    <citation type="journal article" date="2023" name="IMA Fungus">
        <title>Comparative genomic study of the Penicillium genus elucidates a diverse pangenome and 15 lateral gene transfer events.</title>
        <authorList>
            <person name="Petersen C."/>
            <person name="Sorensen T."/>
            <person name="Nielsen M.R."/>
            <person name="Sondergaard T.E."/>
            <person name="Sorensen J.L."/>
            <person name="Fitzpatrick D.A."/>
            <person name="Frisvad J.C."/>
            <person name="Nielsen K.L."/>
        </authorList>
    </citation>
    <scope>NUCLEOTIDE SEQUENCE [LARGE SCALE GENOMIC DNA]</scope>
    <source>
        <strain evidence="4 5">IBT 35679</strain>
    </source>
</reference>
<feature type="binding site" evidence="3">
    <location>
        <position position="208"/>
    </location>
    <ligand>
        <name>dimethylallyl diphosphate</name>
        <dbReference type="ChEBI" id="CHEBI:57623"/>
    </ligand>
</feature>
<dbReference type="Proteomes" id="UP001220324">
    <property type="component" value="Unassembled WGS sequence"/>
</dbReference>
<dbReference type="PIRSF" id="PIRSF000509">
    <property type="entry name" value="Trp_DMAT"/>
    <property type="match status" value="1"/>
</dbReference>
<feature type="binding site" evidence="3">
    <location>
        <position position="206"/>
    </location>
    <ligand>
        <name>dimethylallyl diphosphate</name>
        <dbReference type="ChEBI" id="CHEBI:57623"/>
    </ligand>
</feature>
<feature type="binding site" evidence="3">
    <location>
        <position position="352"/>
    </location>
    <ligand>
        <name>dimethylallyl diphosphate</name>
        <dbReference type="ChEBI" id="CHEBI:57623"/>
    </ligand>
</feature>
<evidence type="ECO:0000256" key="3">
    <source>
        <dbReference type="PIRSR" id="PIRSR000509-1"/>
    </source>
</evidence>
<dbReference type="NCBIfam" id="TIGR03429">
    <property type="entry name" value="arom_pren_DMATS"/>
    <property type="match status" value="1"/>
</dbReference>
<feature type="binding site" evidence="3">
    <location>
        <position position="275"/>
    </location>
    <ligand>
        <name>dimethylallyl diphosphate</name>
        <dbReference type="ChEBI" id="CHEBI:57623"/>
    </ligand>
</feature>
<gene>
    <name evidence="4" type="ORF">N7494_000422</name>
</gene>
<feature type="binding site" evidence="3">
    <location>
        <position position="104"/>
    </location>
    <ligand>
        <name>L-tryptophan</name>
        <dbReference type="ChEBI" id="CHEBI:57912"/>
    </ligand>
</feature>
<keyword evidence="5" id="KW-1185">Reference proteome</keyword>
<dbReference type="SFLD" id="SFLDS00036">
    <property type="entry name" value="Aromatic_Prenyltransferase"/>
    <property type="match status" value="1"/>
</dbReference>